<evidence type="ECO:0000256" key="1">
    <source>
        <dbReference type="SAM" id="MobiDB-lite"/>
    </source>
</evidence>
<dbReference type="Proteomes" id="UP000789706">
    <property type="component" value="Unassembled WGS sequence"/>
</dbReference>
<dbReference type="AlphaFoldDB" id="A0A9N9CCA0"/>
<feature type="compositionally biased region" description="Low complexity" evidence="1">
    <location>
        <begin position="212"/>
        <end position="228"/>
    </location>
</feature>
<accession>A0A9N9CCA0</accession>
<protein>
    <submittedName>
        <fullName evidence="2">8804_t:CDS:1</fullName>
    </submittedName>
</protein>
<name>A0A9N9CCA0_9GLOM</name>
<dbReference type="EMBL" id="CAJVPK010001641">
    <property type="protein sequence ID" value="CAG8593854.1"/>
    <property type="molecule type" value="Genomic_DNA"/>
</dbReference>
<gene>
    <name evidence="2" type="ORF">DEBURN_LOCUS9190</name>
</gene>
<keyword evidence="3" id="KW-1185">Reference proteome</keyword>
<organism evidence="2 3">
    <name type="scientific">Diversispora eburnea</name>
    <dbReference type="NCBI Taxonomy" id="1213867"/>
    <lineage>
        <taxon>Eukaryota</taxon>
        <taxon>Fungi</taxon>
        <taxon>Fungi incertae sedis</taxon>
        <taxon>Mucoromycota</taxon>
        <taxon>Glomeromycotina</taxon>
        <taxon>Glomeromycetes</taxon>
        <taxon>Diversisporales</taxon>
        <taxon>Diversisporaceae</taxon>
        <taxon>Diversispora</taxon>
    </lineage>
</organism>
<feature type="non-terminal residue" evidence="2">
    <location>
        <position position="237"/>
    </location>
</feature>
<comment type="caution">
    <text evidence="2">The sequence shown here is derived from an EMBL/GenBank/DDBJ whole genome shotgun (WGS) entry which is preliminary data.</text>
</comment>
<sequence length="237" mass="26749">TLVEGNISVKALIDTTSKFNTISKSLFDKLKEDYELKCLSSDELIDVTEVIDFQIHKNSSFNLVLEQDWLWAYEVKINFKFSPGTYEQYGIITDPKNHCFVIIDDISIPLIEENSNKTSTSKNNLSKLMKFNYHGIFHNIPPAPSTPRRLNNDVLKNSRASKNKKYSKVDLGDGCGKLSIKMYLNNIWKSTDSSNSCLHQNKSKKGEGKYFTNSDTDTSDTSTSYSSNLGPEGSDLD</sequence>
<evidence type="ECO:0000313" key="2">
    <source>
        <dbReference type="EMBL" id="CAG8593854.1"/>
    </source>
</evidence>
<evidence type="ECO:0000313" key="3">
    <source>
        <dbReference type="Proteomes" id="UP000789706"/>
    </source>
</evidence>
<dbReference type="OrthoDB" id="2434948at2759"/>
<reference evidence="2" key="1">
    <citation type="submission" date="2021-06" db="EMBL/GenBank/DDBJ databases">
        <authorList>
            <person name="Kallberg Y."/>
            <person name="Tangrot J."/>
            <person name="Rosling A."/>
        </authorList>
    </citation>
    <scope>NUCLEOTIDE SEQUENCE</scope>
    <source>
        <strain evidence="2">AZ414A</strain>
    </source>
</reference>
<proteinExistence type="predicted"/>
<feature type="region of interest" description="Disordered" evidence="1">
    <location>
        <begin position="195"/>
        <end position="237"/>
    </location>
</feature>